<evidence type="ECO:0000256" key="2">
    <source>
        <dbReference type="ARBA" id="ARBA00004651"/>
    </source>
</evidence>
<dbReference type="EMBL" id="CAJVRM010000055">
    <property type="protein sequence ID" value="CAG8972747.1"/>
    <property type="molecule type" value="Genomic_DNA"/>
</dbReference>
<organism evidence="14 15">
    <name type="scientific">Hymenoscyphus albidus</name>
    <dbReference type="NCBI Taxonomy" id="595503"/>
    <lineage>
        <taxon>Eukaryota</taxon>
        <taxon>Fungi</taxon>
        <taxon>Dikarya</taxon>
        <taxon>Ascomycota</taxon>
        <taxon>Pezizomycotina</taxon>
        <taxon>Leotiomycetes</taxon>
        <taxon>Helotiales</taxon>
        <taxon>Helotiaceae</taxon>
        <taxon>Hymenoscyphus</taxon>
    </lineage>
</organism>
<name>A0A9N9LHC5_9HELO</name>
<dbReference type="SUPFAM" id="SSF103473">
    <property type="entry name" value="MFS general substrate transporter"/>
    <property type="match status" value="1"/>
</dbReference>
<keyword evidence="13" id="KW-0732">Signal</keyword>
<evidence type="ECO:0000256" key="10">
    <source>
        <dbReference type="ARBA" id="ARBA00030646"/>
    </source>
</evidence>
<dbReference type="PANTHER" id="PTHR23516:SF1">
    <property type="entry name" value="MOLYBDATE-ANION TRANSPORTER"/>
    <property type="match status" value="1"/>
</dbReference>
<feature type="transmembrane region" description="Helical" evidence="12">
    <location>
        <begin position="215"/>
        <end position="236"/>
    </location>
</feature>
<feature type="transmembrane region" description="Helical" evidence="12">
    <location>
        <begin position="142"/>
        <end position="161"/>
    </location>
</feature>
<reference evidence="14" key="1">
    <citation type="submission" date="2021-07" db="EMBL/GenBank/DDBJ databases">
        <authorList>
            <person name="Durling M."/>
        </authorList>
    </citation>
    <scope>NUCLEOTIDE SEQUENCE</scope>
</reference>
<evidence type="ECO:0000256" key="13">
    <source>
        <dbReference type="SAM" id="SignalP"/>
    </source>
</evidence>
<keyword evidence="4" id="KW-0813">Transport</keyword>
<dbReference type="AlphaFoldDB" id="A0A9N9LHC5"/>
<feature type="transmembrane region" description="Helical" evidence="12">
    <location>
        <begin position="416"/>
        <end position="434"/>
    </location>
</feature>
<evidence type="ECO:0000256" key="5">
    <source>
        <dbReference type="ARBA" id="ARBA00022475"/>
    </source>
</evidence>
<dbReference type="OrthoDB" id="263957at2759"/>
<evidence type="ECO:0000256" key="12">
    <source>
        <dbReference type="SAM" id="Phobius"/>
    </source>
</evidence>
<feature type="transmembrane region" description="Helical" evidence="12">
    <location>
        <begin position="446"/>
        <end position="465"/>
    </location>
</feature>
<proteinExistence type="predicted"/>
<dbReference type="GO" id="GO:0006811">
    <property type="term" value="P:monoatomic ion transport"/>
    <property type="evidence" value="ECO:0007669"/>
    <property type="project" value="UniProtKB-KW"/>
</dbReference>
<evidence type="ECO:0000256" key="3">
    <source>
        <dbReference type="ARBA" id="ARBA00021242"/>
    </source>
</evidence>
<dbReference type="PANTHER" id="PTHR23516">
    <property type="entry name" value="SAM (S-ADENOSYL METHIONINE) TRANSPORTER"/>
    <property type="match status" value="1"/>
</dbReference>
<dbReference type="Proteomes" id="UP000701801">
    <property type="component" value="Unassembled WGS sequence"/>
</dbReference>
<feature type="transmembrane region" description="Helical" evidence="12">
    <location>
        <begin position="287"/>
        <end position="307"/>
    </location>
</feature>
<comment type="function">
    <text evidence="1">Mediates high-affinity intracellular uptake of the rare oligo-element molybdenum.</text>
</comment>
<feature type="signal peptide" evidence="13">
    <location>
        <begin position="1"/>
        <end position="19"/>
    </location>
</feature>
<protein>
    <recommendedName>
        <fullName evidence="3">Molybdate-anion transporter</fullName>
    </recommendedName>
    <alternativeName>
        <fullName evidence="10">Major facilitator superfamily domain-containing protein 5</fullName>
    </alternativeName>
    <alternativeName>
        <fullName evidence="11">Molybdate transporter 2 homolog</fullName>
    </alternativeName>
</protein>
<dbReference type="InterPro" id="IPR036259">
    <property type="entry name" value="MFS_trans_sf"/>
</dbReference>
<dbReference type="CDD" id="cd17487">
    <property type="entry name" value="MFS_MFSD5_like"/>
    <property type="match status" value="1"/>
</dbReference>
<dbReference type="Pfam" id="PF05631">
    <property type="entry name" value="MFS_5"/>
    <property type="match status" value="1"/>
</dbReference>
<feature type="chain" id="PRO_5040402273" description="Molybdate-anion transporter" evidence="13">
    <location>
        <begin position="20"/>
        <end position="466"/>
    </location>
</feature>
<evidence type="ECO:0000256" key="1">
    <source>
        <dbReference type="ARBA" id="ARBA00003019"/>
    </source>
</evidence>
<dbReference type="Gene3D" id="1.20.1250.20">
    <property type="entry name" value="MFS general substrate transporter like domains"/>
    <property type="match status" value="1"/>
</dbReference>
<evidence type="ECO:0000256" key="4">
    <source>
        <dbReference type="ARBA" id="ARBA00022448"/>
    </source>
</evidence>
<feature type="transmembrane region" description="Helical" evidence="12">
    <location>
        <begin position="360"/>
        <end position="377"/>
    </location>
</feature>
<comment type="subcellular location">
    <subcellularLocation>
        <location evidence="2">Cell membrane</location>
        <topology evidence="2">Multi-pass membrane protein</topology>
    </subcellularLocation>
</comment>
<gene>
    <name evidence="14" type="ORF">HYALB_00006838</name>
</gene>
<dbReference type="GO" id="GO:0015098">
    <property type="term" value="F:molybdate ion transmembrane transporter activity"/>
    <property type="evidence" value="ECO:0007669"/>
    <property type="project" value="InterPro"/>
</dbReference>
<comment type="caution">
    <text evidence="14">The sequence shown here is derived from an EMBL/GenBank/DDBJ whole genome shotgun (WGS) entry which is preliminary data.</text>
</comment>
<feature type="transmembrane region" description="Helical" evidence="12">
    <location>
        <begin position="383"/>
        <end position="404"/>
    </location>
</feature>
<sequence length="466" mass="51879">MEFYLLNLAIFVVLNALLAYREWRQKEDVETEKESDARKLVASNDTKALLKVFKWKFVPIYLLVNGADWLQGPYIYPLYKDEKGLAEEVVAALFMTGFLAGGVSASFIGKLADKHGRRMACLVFCVLYSLSCLTLVTDDILILFLGRALGGISTTLMYTVFESWMVTEYNKLFPDEPGSTLSGIFSIMTILNSVVAITAGVIAEWAADLTGTQKAPFMTAVGCLIAAFFMISSNWSENYGEAASGRSDVEQMEPPRKSTWRLFMDGKKILCNNHELCGANYLLDKRLLALGATSCFFEGSMYIFIFFKFPALKLSHKLTGAADDLPFGLIFAILMCSMMLGSMLYNYLITSHSSIPPTKILVVMLSVAAASFFIPALIRDERITFWCFCVFELCCGIYFPLMAYQKGKVIDDSVRANVYGLMRVPLNVFVVLVLSTTREGPQHRDLVFTSCSGLLLASVAINSYFL</sequence>
<evidence type="ECO:0000313" key="14">
    <source>
        <dbReference type="EMBL" id="CAG8972747.1"/>
    </source>
</evidence>
<dbReference type="GO" id="GO:0005886">
    <property type="term" value="C:plasma membrane"/>
    <property type="evidence" value="ECO:0007669"/>
    <property type="project" value="UniProtKB-SubCell"/>
</dbReference>
<feature type="transmembrane region" description="Helical" evidence="12">
    <location>
        <begin position="89"/>
        <end position="108"/>
    </location>
</feature>
<feature type="transmembrane region" description="Helical" evidence="12">
    <location>
        <begin position="327"/>
        <end position="348"/>
    </location>
</feature>
<evidence type="ECO:0000256" key="9">
    <source>
        <dbReference type="ARBA" id="ARBA00023136"/>
    </source>
</evidence>
<accession>A0A9N9LHC5</accession>
<feature type="transmembrane region" description="Helical" evidence="12">
    <location>
        <begin position="181"/>
        <end position="203"/>
    </location>
</feature>
<keyword evidence="5" id="KW-1003">Cell membrane</keyword>
<keyword evidence="15" id="KW-1185">Reference proteome</keyword>
<evidence type="ECO:0000256" key="7">
    <source>
        <dbReference type="ARBA" id="ARBA00022989"/>
    </source>
</evidence>
<feature type="transmembrane region" description="Helical" evidence="12">
    <location>
        <begin position="120"/>
        <end position="136"/>
    </location>
</feature>
<evidence type="ECO:0000256" key="6">
    <source>
        <dbReference type="ARBA" id="ARBA00022692"/>
    </source>
</evidence>
<keyword evidence="7 12" id="KW-1133">Transmembrane helix</keyword>
<evidence type="ECO:0000313" key="15">
    <source>
        <dbReference type="Proteomes" id="UP000701801"/>
    </source>
</evidence>
<evidence type="ECO:0000256" key="8">
    <source>
        <dbReference type="ARBA" id="ARBA00023065"/>
    </source>
</evidence>
<keyword evidence="9 12" id="KW-0472">Membrane</keyword>
<evidence type="ECO:0000256" key="11">
    <source>
        <dbReference type="ARBA" id="ARBA00032555"/>
    </source>
</evidence>
<keyword evidence="8" id="KW-0406">Ion transport</keyword>
<dbReference type="InterPro" id="IPR008509">
    <property type="entry name" value="MOT2/MFSD5"/>
</dbReference>
<keyword evidence="6 12" id="KW-0812">Transmembrane</keyword>